<reference evidence="1 2" key="1">
    <citation type="submission" date="2019-03" db="EMBL/GenBank/DDBJ databases">
        <title>Single cell metagenomics reveals metabolic interactions within the superorganism composed of flagellate Streblomastix strix and complex community of Bacteroidetes bacteria on its surface.</title>
        <authorList>
            <person name="Treitli S.C."/>
            <person name="Kolisko M."/>
            <person name="Husnik F."/>
            <person name="Keeling P."/>
            <person name="Hampl V."/>
        </authorList>
    </citation>
    <scope>NUCLEOTIDE SEQUENCE [LARGE SCALE GENOMIC DNA]</scope>
    <source>
        <strain evidence="1">ST1C</strain>
    </source>
</reference>
<dbReference type="Gene3D" id="1.10.510.10">
    <property type="entry name" value="Transferase(Phosphotransferase) domain 1"/>
    <property type="match status" value="1"/>
</dbReference>
<dbReference type="EMBL" id="SNRW01013400">
    <property type="protein sequence ID" value="KAA6372666.1"/>
    <property type="molecule type" value="Genomic_DNA"/>
</dbReference>
<evidence type="ECO:0008006" key="3">
    <source>
        <dbReference type="Google" id="ProtNLM"/>
    </source>
</evidence>
<dbReference type="InterPro" id="IPR011009">
    <property type="entry name" value="Kinase-like_dom_sf"/>
</dbReference>
<feature type="non-terminal residue" evidence="1">
    <location>
        <position position="1"/>
    </location>
</feature>
<evidence type="ECO:0000313" key="2">
    <source>
        <dbReference type="Proteomes" id="UP000324800"/>
    </source>
</evidence>
<dbReference type="Proteomes" id="UP000324800">
    <property type="component" value="Unassembled WGS sequence"/>
</dbReference>
<proteinExistence type="predicted"/>
<accession>A0A5J4UPM3</accession>
<name>A0A5J4UPM3_9EUKA</name>
<dbReference type="SUPFAM" id="SSF56112">
    <property type="entry name" value="Protein kinase-like (PK-like)"/>
    <property type="match status" value="1"/>
</dbReference>
<comment type="caution">
    <text evidence="1">The sequence shown here is derived from an EMBL/GenBank/DDBJ whole genome shotgun (WGS) entry which is preliminary data.</text>
</comment>
<protein>
    <recommendedName>
        <fullName evidence="3">Protein kinase domain-containing protein</fullName>
    </recommendedName>
</protein>
<organism evidence="1 2">
    <name type="scientific">Streblomastix strix</name>
    <dbReference type="NCBI Taxonomy" id="222440"/>
    <lineage>
        <taxon>Eukaryota</taxon>
        <taxon>Metamonada</taxon>
        <taxon>Preaxostyla</taxon>
        <taxon>Oxymonadida</taxon>
        <taxon>Streblomastigidae</taxon>
        <taxon>Streblomastix</taxon>
    </lineage>
</organism>
<gene>
    <name evidence="1" type="ORF">EZS28_031806</name>
</gene>
<sequence>IEVMKDIIRIIRQSTHQSQFIHVVEPLGFFVNEVEDKAYLVMELCSGGDLRGQMAQGLEGMFVFGYYYYIGFV</sequence>
<dbReference type="AlphaFoldDB" id="A0A5J4UPM3"/>
<evidence type="ECO:0000313" key="1">
    <source>
        <dbReference type="EMBL" id="KAA6372666.1"/>
    </source>
</evidence>